<gene>
    <name evidence="1" type="ORF">HINF_LOCUS19460</name>
</gene>
<protein>
    <submittedName>
        <fullName evidence="1">Thioredoxin-like_superfamily</fullName>
    </submittedName>
</protein>
<reference evidence="1 2" key="1">
    <citation type="submission" date="2024-07" db="EMBL/GenBank/DDBJ databases">
        <authorList>
            <person name="Akdeniz Z."/>
        </authorList>
    </citation>
    <scope>NUCLEOTIDE SEQUENCE [LARGE SCALE GENOMIC DNA]</scope>
</reference>
<organism evidence="1 2">
    <name type="scientific">Hexamita inflata</name>
    <dbReference type="NCBI Taxonomy" id="28002"/>
    <lineage>
        <taxon>Eukaryota</taxon>
        <taxon>Metamonada</taxon>
        <taxon>Diplomonadida</taxon>
        <taxon>Hexamitidae</taxon>
        <taxon>Hexamitinae</taxon>
        <taxon>Hexamita</taxon>
    </lineage>
</organism>
<dbReference type="SUPFAM" id="SSF52833">
    <property type="entry name" value="Thioredoxin-like"/>
    <property type="match status" value="1"/>
</dbReference>
<sequence>MLFLYITSILSDDDERRLPELVGPELKRKKESLQTFMVIFGYHECEACKAVNAGLFDQVRLNENKLEVYFYDCHKEQNKMTCSTAYDIKSFPTFYLMNSNAIKKKPLKYESNNYSNEAIYQWGVDNMKKPFILTPTYAALADEVTKHAEYMLIISQEKELPAYIYVFARKYSYMDIIALETTDISEVQKNEVFGSSVQDIDMNIIVCKHECTPFKGRAEDPELLDEFMNHV</sequence>
<name>A0ABP1HZ53_9EUKA</name>
<dbReference type="Proteomes" id="UP001642409">
    <property type="component" value="Unassembled WGS sequence"/>
</dbReference>
<evidence type="ECO:0000313" key="1">
    <source>
        <dbReference type="EMBL" id="CAL6005534.1"/>
    </source>
</evidence>
<evidence type="ECO:0000313" key="2">
    <source>
        <dbReference type="Proteomes" id="UP001642409"/>
    </source>
</evidence>
<keyword evidence="2" id="KW-1185">Reference proteome</keyword>
<dbReference type="EMBL" id="CAXDID020000051">
    <property type="protein sequence ID" value="CAL6005534.1"/>
    <property type="molecule type" value="Genomic_DNA"/>
</dbReference>
<comment type="caution">
    <text evidence="1">The sequence shown here is derived from an EMBL/GenBank/DDBJ whole genome shotgun (WGS) entry which is preliminary data.</text>
</comment>
<proteinExistence type="predicted"/>
<dbReference type="Gene3D" id="3.40.30.10">
    <property type="entry name" value="Glutaredoxin"/>
    <property type="match status" value="1"/>
</dbReference>
<accession>A0ABP1HZ53</accession>
<dbReference type="InterPro" id="IPR036249">
    <property type="entry name" value="Thioredoxin-like_sf"/>
</dbReference>